<evidence type="ECO:0000313" key="3">
    <source>
        <dbReference type="EMBL" id="MDY7232875.1"/>
    </source>
</evidence>
<dbReference type="PIRSF" id="PIRSF000883">
    <property type="entry name" value="Pesterase_MJ0912"/>
    <property type="match status" value="1"/>
</dbReference>
<dbReference type="PANTHER" id="PTHR42850:SF2">
    <property type="entry name" value="BLL5683 PROTEIN"/>
    <property type="match status" value="1"/>
</dbReference>
<feature type="domain" description="Calcineurin-like phosphoesterase" evidence="2">
    <location>
        <begin position="1"/>
        <end position="207"/>
    </location>
</feature>
<dbReference type="PANTHER" id="PTHR42850">
    <property type="entry name" value="METALLOPHOSPHOESTERASE"/>
    <property type="match status" value="1"/>
</dbReference>
<evidence type="ECO:0000256" key="1">
    <source>
        <dbReference type="ARBA" id="ARBA00008950"/>
    </source>
</evidence>
<comment type="similarity">
    <text evidence="1">Belongs to the metallophosphoesterase superfamily. YfcE family.</text>
</comment>
<dbReference type="Gene3D" id="3.60.21.10">
    <property type="match status" value="1"/>
</dbReference>
<dbReference type="CDD" id="cd00838">
    <property type="entry name" value="MPP_superfamily"/>
    <property type="match status" value="1"/>
</dbReference>
<gene>
    <name evidence="3" type="ORF">SYV04_41200</name>
</gene>
<protein>
    <submittedName>
        <fullName evidence="3">Metallophosphoesterase family protein</fullName>
    </submittedName>
</protein>
<reference evidence="3 4" key="1">
    <citation type="submission" date="2023-12" db="EMBL/GenBank/DDBJ databases">
        <title>the genome sequence of Hyalangium sp. s54d21.</title>
        <authorList>
            <person name="Zhang X."/>
        </authorList>
    </citation>
    <scope>NUCLEOTIDE SEQUENCE [LARGE SCALE GENOMIC DNA]</scope>
    <source>
        <strain evidence="4">s54d21</strain>
    </source>
</reference>
<dbReference type="Proteomes" id="UP001291309">
    <property type="component" value="Unassembled WGS sequence"/>
</dbReference>
<keyword evidence="4" id="KW-1185">Reference proteome</keyword>
<evidence type="ECO:0000313" key="4">
    <source>
        <dbReference type="Proteomes" id="UP001291309"/>
    </source>
</evidence>
<dbReference type="RefSeq" id="WP_321551588.1">
    <property type="nucleotide sequence ID" value="NZ_JAXIVS010000024.1"/>
</dbReference>
<dbReference type="InterPro" id="IPR024654">
    <property type="entry name" value="Calcineurin-like_PHP_lpxH"/>
</dbReference>
<name>A0ABU5HHZ0_9BACT</name>
<dbReference type="InterPro" id="IPR029052">
    <property type="entry name" value="Metallo-depent_PP-like"/>
</dbReference>
<dbReference type="EMBL" id="JAXIVS010000024">
    <property type="protein sequence ID" value="MDY7232875.1"/>
    <property type="molecule type" value="Genomic_DNA"/>
</dbReference>
<dbReference type="InterPro" id="IPR011152">
    <property type="entry name" value="Pesterase_MJ0912"/>
</dbReference>
<comment type="caution">
    <text evidence="3">The sequence shown here is derived from an EMBL/GenBank/DDBJ whole genome shotgun (WGS) entry which is preliminary data.</text>
</comment>
<dbReference type="Pfam" id="PF12850">
    <property type="entry name" value="Metallophos_2"/>
    <property type="match status" value="1"/>
</dbReference>
<organism evidence="3 4">
    <name type="scientific">Hyalangium rubrum</name>
    <dbReference type="NCBI Taxonomy" id="3103134"/>
    <lineage>
        <taxon>Bacteria</taxon>
        <taxon>Pseudomonadati</taxon>
        <taxon>Myxococcota</taxon>
        <taxon>Myxococcia</taxon>
        <taxon>Myxococcales</taxon>
        <taxon>Cystobacterineae</taxon>
        <taxon>Archangiaceae</taxon>
        <taxon>Hyalangium</taxon>
    </lineage>
</organism>
<evidence type="ECO:0000259" key="2">
    <source>
        <dbReference type="Pfam" id="PF12850"/>
    </source>
</evidence>
<sequence length="243" mass="27136">MRIAVISDIHSNIEALTEVLRAADRHKVDRIVSLGDIVGYGASPNECCELVRSVTEVTLLGNHDAAVAGRMDYSYYYDAARHALDWSASVLSDENISWLRSLPYTYRMGEVGFCHGSPVEPKAYEYIFALEQARELTPFVAELPEVTFIGHSHLCKAFAIGNGEVNDVVAQKFGIRRGYKYIISVGSVGQPRDYDNRACFVICDTDARTVEYTRVEYDIETSAQKIFDADLALNFGKRLFLGV</sequence>
<dbReference type="SUPFAM" id="SSF56300">
    <property type="entry name" value="Metallo-dependent phosphatases"/>
    <property type="match status" value="1"/>
</dbReference>
<proteinExistence type="inferred from homology"/>
<accession>A0ABU5HHZ0</accession>
<dbReference type="InterPro" id="IPR050126">
    <property type="entry name" value="Ap4A_hydrolase"/>
</dbReference>